<evidence type="ECO:0000256" key="1">
    <source>
        <dbReference type="ARBA" id="ARBA00004651"/>
    </source>
</evidence>
<evidence type="ECO:0000313" key="10">
    <source>
        <dbReference type="EMBL" id="GMA93119.1"/>
    </source>
</evidence>
<feature type="transmembrane region" description="Helical" evidence="8">
    <location>
        <begin position="357"/>
        <end position="377"/>
    </location>
</feature>
<protein>
    <recommendedName>
        <fullName evidence="9">HTH marR-type domain-containing protein</fullName>
    </recommendedName>
</protein>
<keyword evidence="4" id="KW-1003">Cell membrane</keyword>
<reference evidence="11" key="1">
    <citation type="journal article" date="2019" name="Int. J. Syst. Evol. Microbiol.">
        <title>The Global Catalogue of Microorganisms (GCM) 10K type strain sequencing project: providing services to taxonomists for standard genome sequencing and annotation.</title>
        <authorList>
            <consortium name="The Broad Institute Genomics Platform"/>
            <consortium name="The Broad Institute Genome Sequencing Center for Infectious Disease"/>
            <person name="Wu L."/>
            <person name="Ma J."/>
        </authorList>
    </citation>
    <scope>NUCLEOTIDE SEQUENCE [LARGE SCALE GENOMIC DNA]</scope>
    <source>
        <strain evidence="11">NBRC 108755</strain>
    </source>
</reference>
<evidence type="ECO:0000313" key="11">
    <source>
        <dbReference type="Proteomes" id="UP001157069"/>
    </source>
</evidence>
<dbReference type="PANTHER" id="PTHR42810:SF4">
    <property type="entry name" value="URIC ACID TRANSPORTER UACT"/>
    <property type="match status" value="1"/>
</dbReference>
<feature type="domain" description="HTH marR-type" evidence="9">
    <location>
        <begin position="34"/>
        <end position="176"/>
    </location>
</feature>
<dbReference type="Pfam" id="PF12802">
    <property type="entry name" value="MarR_2"/>
    <property type="match status" value="1"/>
</dbReference>
<keyword evidence="5 8" id="KW-0812">Transmembrane</keyword>
<evidence type="ECO:0000256" key="6">
    <source>
        <dbReference type="ARBA" id="ARBA00022989"/>
    </source>
</evidence>
<gene>
    <name evidence="10" type="ORF">GCM10025869_36480</name>
</gene>
<comment type="similarity">
    <text evidence="2">Belongs to the nucleobase:cation symporter-2 (NCS2) (TC 2.A.40) family.</text>
</comment>
<dbReference type="Gene3D" id="1.10.10.10">
    <property type="entry name" value="Winged helix-like DNA-binding domain superfamily/Winged helix DNA-binding domain"/>
    <property type="match status" value="1"/>
</dbReference>
<evidence type="ECO:0000256" key="2">
    <source>
        <dbReference type="ARBA" id="ARBA00008821"/>
    </source>
</evidence>
<feature type="transmembrane region" description="Helical" evidence="8">
    <location>
        <begin position="644"/>
        <end position="662"/>
    </location>
</feature>
<dbReference type="SUPFAM" id="SSF46785">
    <property type="entry name" value="Winged helix' DNA-binding domain"/>
    <property type="match status" value="1"/>
</dbReference>
<dbReference type="NCBIfam" id="TIGR00801">
    <property type="entry name" value="ncs2"/>
    <property type="match status" value="1"/>
</dbReference>
<sequence>MSTQETPPEVAMRLHDPRVIDRAGRLLQLQGIDENELGQIVRVMDAMFRWREAEQRVSAASRRYMRLGDNDMKALRFAIVMSDKNEHVTARDIARHLNISSASTTKLLDRLEAGGHIRRTPHPTDRRALAVVVDPETRAAAEATVGREHARRFRVAAALAPEEREIVIRFLDQLSITTEGEWSDAPFAHADGPDAIEVADAAPESRTTPRAPPPASIWACHRNGAAACRRGPRVSTTIRPRTRHARAGERNPMKIWSLHGDGKSVAPGEVVAPSERLNWPATIAIGVQHVVAMFGATFLVPVLTGFPVPTTLLFSGVGTLLFLIITRNKLPSYLGSSFAFIAPVTAATASAGMGSALAGIVAVGILLAIVGVIANVTGTGWIDKLMPPVVAGAIVALIGFNLAPVAWSNFEQGPLVAAITLTAVVLFSVLFRGFLGRISIFLGVVVGYIAAALLGELDLSAVEKADWIGLPTFHLADFASAGTWSAIAMFLPVVLVLIAENVGHVRAVAAMTDKSVNASTGKALIADGVATTLAGFFGGSGTTTYGENIGVMAATRVYSTAAYWVAGATAILLSLSPKIGALFNSIPAGVLGGVTTALYGLIGIIGIKIWVDNRVDFSRPVNQYTGAVALVMAIAGFSMSWGDFTLGAIVLATAAALVIYHLGNLIARVRKTGADDGGPIPAVGQLGGDPQ</sequence>
<dbReference type="SMART" id="SM00347">
    <property type="entry name" value="HTH_MARR"/>
    <property type="match status" value="1"/>
</dbReference>
<evidence type="ECO:0000256" key="3">
    <source>
        <dbReference type="ARBA" id="ARBA00022448"/>
    </source>
</evidence>
<feature type="transmembrane region" description="Helical" evidence="8">
    <location>
        <begin position="389"/>
        <end position="407"/>
    </location>
</feature>
<keyword evidence="3" id="KW-0813">Transport</keyword>
<evidence type="ECO:0000256" key="7">
    <source>
        <dbReference type="ARBA" id="ARBA00023136"/>
    </source>
</evidence>
<organism evidence="10 11">
    <name type="scientific">Homoserinibacter gongjuensis</name>
    <dbReference type="NCBI Taxonomy" id="1162968"/>
    <lineage>
        <taxon>Bacteria</taxon>
        <taxon>Bacillati</taxon>
        <taxon>Actinomycetota</taxon>
        <taxon>Actinomycetes</taxon>
        <taxon>Micrococcales</taxon>
        <taxon>Microbacteriaceae</taxon>
        <taxon>Homoserinibacter</taxon>
    </lineage>
</organism>
<comment type="subcellular location">
    <subcellularLocation>
        <location evidence="1">Cell membrane</location>
        <topology evidence="1">Multi-pass membrane protein</topology>
    </subcellularLocation>
</comment>
<dbReference type="InterPro" id="IPR000835">
    <property type="entry name" value="HTH_MarR-typ"/>
</dbReference>
<feature type="transmembrane region" description="Helical" evidence="8">
    <location>
        <begin position="438"/>
        <end position="455"/>
    </location>
</feature>
<dbReference type="InterPro" id="IPR036388">
    <property type="entry name" value="WH-like_DNA-bd_sf"/>
</dbReference>
<comment type="caution">
    <text evidence="10">The sequence shown here is derived from an EMBL/GenBank/DDBJ whole genome shotgun (WGS) entry which is preliminary data.</text>
</comment>
<dbReference type="PROSITE" id="PS50995">
    <property type="entry name" value="HTH_MARR_2"/>
    <property type="match status" value="1"/>
</dbReference>
<feature type="transmembrane region" description="Helical" evidence="8">
    <location>
        <begin position="413"/>
        <end position="431"/>
    </location>
</feature>
<feature type="transmembrane region" description="Helical" evidence="8">
    <location>
        <begin position="586"/>
        <end position="609"/>
    </location>
</feature>
<evidence type="ECO:0000256" key="4">
    <source>
        <dbReference type="ARBA" id="ARBA00022475"/>
    </source>
</evidence>
<feature type="transmembrane region" description="Helical" evidence="8">
    <location>
        <begin position="561"/>
        <end position="580"/>
    </location>
</feature>
<feature type="transmembrane region" description="Helical" evidence="8">
    <location>
        <begin position="306"/>
        <end position="325"/>
    </location>
</feature>
<dbReference type="Proteomes" id="UP001157069">
    <property type="component" value="Unassembled WGS sequence"/>
</dbReference>
<dbReference type="PANTHER" id="PTHR42810">
    <property type="entry name" value="PURINE PERMEASE C1399.01C-RELATED"/>
    <property type="match status" value="1"/>
</dbReference>
<evidence type="ECO:0000256" key="8">
    <source>
        <dbReference type="SAM" id="Phobius"/>
    </source>
</evidence>
<keyword evidence="11" id="KW-1185">Reference proteome</keyword>
<accession>A0ABQ6JYQ2</accession>
<dbReference type="PRINTS" id="PR00598">
    <property type="entry name" value="HTHMARR"/>
</dbReference>
<dbReference type="Pfam" id="PF00860">
    <property type="entry name" value="Xan_ur_permease"/>
    <property type="match status" value="1"/>
</dbReference>
<dbReference type="InterPro" id="IPR036390">
    <property type="entry name" value="WH_DNA-bd_sf"/>
</dbReference>
<evidence type="ECO:0000256" key="5">
    <source>
        <dbReference type="ARBA" id="ARBA00022692"/>
    </source>
</evidence>
<feature type="transmembrane region" description="Helical" evidence="8">
    <location>
        <begin position="332"/>
        <end position="351"/>
    </location>
</feature>
<dbReference type="EMBL" id="BSVA01000001">
    <property type="protein sequence ID" value="GMA93119.1"/>
    <property type="molecule type" value="Genomic_DNA"/>
</dbReference>
<dbReference type="InterPro" id="IPR006043">
    <property type="entry name" value="NCS2"/>
</dbReference>
<evidence type="ECO:0000259" key="9">
    <source>
        <dbReference type="PROSITE" id="PS50995"/>
    </source>
</evidence>
<feature type="transmembrane region" description="Helical" evidence="8">
    <location>
        <begin position="475"/>
        <end position="498"/>
    </location>
</feature>
<dbReference type="InterPro" id="IPR006042">
    <property type="entry name" value="Xan_ur_permease"/>
</dbReference>
<proteinExistence type="inferred from homology"/>
<name>A0ABQ6JYQ2_9MICO</name>
<keyword evidence="7 8" id="KW-0472">Membrane</keyword>
<keyword evidence="6 8" id="KW-1133">Transmembrane helix</keyword>